<dbReference type="InterPro" id="IPR018289">
    <property type="entry name" value="MULE_transposase_dom"/>
</dbReference>
<keyword evidence="2" id="KW-1185">Reference proteome</keyword>
<accession>A0A6P4DI41</accession>
<dbReference type="AlphaFoldDB" id="A0A6P4DI41"/>
<protein>
    <submittedName>
        <fullName evidence="3">Protein FAR1-RELATED SEQUENCE 5-like</fullName>
    </submittedName>
</protein>
<dbReference type="GeneID" id="107488719"/>
<proteinExistence type="predicted"/>
<reference evidence="2" key="1">
    <citation type="journal article" date="2016" name="Nat. Genet.">
        <title>The genome sequences of Arachis duranensis and Arachis ipaensis, the diploid ancestors of cultivated peanut.</title>
        <authorList>
            <person name="Bertioli D.J."/>
            <person name="Cannon S.B."/>
            <person name="Froenicke L."/>
            <person name="Huang G."/>
            <person name="Farmer A.D."/>
            <person name="Cannon E.K."/>
            <person name="Liu X."/>
            <person name="Gao D."/>
            <person name="Clevenger J."/>
            <person name="Dash S."/>
            <person name="Ren L."/>
            <person name="Moretzsohn M.C."/>
            <person name="Shirasawa K."/>
            <person name="Huang W."/>
            <person name="Vidigal B."/>
            <person name="Abernathy B."/>
            <person name="Chu Y."/>
            <person name="Niederhuth C.E."/>
            <person name="Umale P."/>
            <person name="Araujo A.C."/>
            <person name="Kozik A."/>
            <person name="Kim K.D."/>
            <person name="Burow M.D."/>
            <person name="Varshney R.K."/>
            <person name="Wang X."/>
            <person name="Zhang X."/>
            <person name="Barkley N."/>
            <person name="Guimaraes P.M."/>
            <person name="Isobe S."/>
            <person name="Guo B."/>
            <person name="Liao B."/>
            <person name="Stalker H.T."/>
            <person name="Schmitz R.J."/>
            <person name="Scheffler B.E."/>
            <person name="Leal-Bertioli S.C."/>
            <person name="Xun X."/>
            <person name="Jackson S.A."/>
            <person name="Michelmore R."/>
            <person name="Ozias-Akins P."/>
        </authorList>
    </citation>
    <scope>NUCLEOTIDE SEQUENCE [LARGE SCALE GENOMIC DNA]</scope>
    <source>
        <strain evidence="2">cv. V14167</strain>
    </source>
</reference>
<reference evidence="3" key="2">
    <citation type="submission" date="2025-08" db="UniProtKB">
        <authorList>
            <consortium name="RefSeq"/>
        </authorList>
    </citation>
    <scope>IDENTIFICATION</scope>
    <source>
        <tissue evidence="3">Whole plant</tissue>
    </source>
</reference>
<dbReference type="OrthoDB" id="4327540at2759"/>
<dbReference type="PANTHER" id="PTHR47718:SF13">
    <property type="entry name" value="OS09G0290500 PROTEIN"/>
    <property type="match status" value="1"/>
</dbReference>
<evidence type="ECO:0000259" key="1">
    <source>
        <dbReference type="Pfam" id="PF10551"/>
    </source>
</evidence>
<name>A0A6P4DI41_ARADU</name>
<dbReference type="Pfam" id="PF10551">
    <property type="entry name" value="MULE"/>
    <property type="match status" value="1"/>
</dbReference>
<gene>
    <name evidence="3" type="primary">LOC107488719</name>
</gene>
<sequence>MLSIYLEKSEYNWKVRKVVLEHNHELAPVMMSHLILNHHKMTDAAKAYTDGMHAYGIEMSKILGYIVDEAVKKANGDANATLVYFEGKVIGDPMYVARYNHKKDERLGNMVWIDGHSRSDFQCFGDVLAFDSTYRKNKYKRPIVIFSGSNNHKQTTIFGFGLLIDEMVSSYRWMLQNIGGYVLEEVLCSCYRLRQNDDKSCEVGFTGGTHRLCTWHVEKNAMSNGKDEHLRSLFNRWLYWT</sequence>
<dbReference type="Proteomes" id="UP000515211">
    <property type="component" value="Chromosome 5"/>
</dbReference>
<dbReference type="RefSeq" id="XP_015964977.1">
    <property type="nucleotide sequence ID" value="XM_016109491.1"/>
</dbReference>
<dbReference type="KEGG" id="adu:107488719"/>
<organism evidence="2 3">
    <name type="scientific">Arachis duranensis</name>
    <name type="common">Wild peanut</name>
    <dbReference type="NCBI Taxonomy" id="130453"/>
    <lineage>
        <taxon>Eukaryota</taxon>
        <taxon>Viridiplantae</taxon>
        <taxon>Streptophyta</taxon>
        <taxon>Embryophyta</taxon>
        <taxon>Tracheophyta</taxon>
        <taxon>Spermatophyta</taxon>
        <taxon>Magnoliopsida</taxon>
        <taxon>eudicotyledons</taxon>
        <taxon>Gunneridae</taxon>
        <taxon>Pentapetalae</taxon>
        <taxon>rosids</taxon>
        <taxon>fabids</taxon>
        <taxon>Fabales</taxon>
        <taxon>Fabaceae</taxon>
        <taxon>Papilionoideae</taxon>
        <taxon>50 kb inversion clade</taxon>
        <taxon>dalbergioids sensu lato</taxon>
        <taxon>Dalbergieae</taxon>
        <taxon>Pterocarpus clade</taxon>
        <taxon>Arachis</taxon>
    </lineage>
</organism>
<evidence type="ECO:0000313" key="3">
    <source>
        <dbReference type="RefSeq" id="XP_015964977.1"/>
    </source>
</evidence>
<dbReference type="PANTHER" id="PTHR47718">
    <property type="entry name" value="OS01G0519700 PROTEIN"/>
    <property type="match status" value="1"/>
</dbReference>
<evidence type="ECO:0000313" key="2">
    <source>
        <dbReference type="Proteomes" id="UP000515211"/>
    </source>
</evidence>
<feature type="domain" description="MULE transposase" evidence="1">
    <location>
        <begin position="127"/>
        <end position="220"/>
    </location>
</feature>